<dbReference type="AlphaFoldDB" id="A0A840UKV7"/>
<proteinExistence type="predicted"/>
<dbReference type="SMART" id="SM00287">
    <property type="entry name" value="SH3b"/>
    <property type="match status" value="1"/>
</dbReference>
<feature type="signal peptide" evidence="8">
    <location>
        <begin position="1"/>
        <end position="33"/>
    </location>
</feature>
<keyword evidence="11" id="KW-1185">Reference proteome</keyword>
<evidence type="ECO:0000256" key="8">
    <source>
        <dbReference type="SAM" id="SignalP"/>
    </source>
</evidence>
<evidence type="ECO:0000313" key="10">
    <source>
        <dbReference type="EMBL" id="MBB5346392.1"/>
    </source>
</evidence>
<feature type="coiled-coil region" evidence="6">
    <location>
        <begin position="130"/>
        <end position="204"/>
    </location>
</feature>
<feature type="transmembrane region" description="Helical" evidence="7">
    <location>
        <begin position="244"/>
        <end position="265"/>
    </location>
</feature>
<dbReference type="PROSITE" id="PS51781">
    <property type="entry name" value="SH3B"/>
    <property type="match status" value="1"/>
</dbReference>
<evidence type="ECO:0000256" key="4">
    <source>
        <dbReference type="ARBA" id="ARBA00022989"/>
    </source>
</evidence>
<dbReference type="InterPro" id="IPR016476">
    <property type="entry name" value="SH3_dom_pro"/>
</dbReference>
<dbReference type="InterPro" id="IPR003646">
    <property type="entry name" value="SH3-like_bac-type"/>
</dbReference>
<organism evidence="10 11">
    <name type="scientific">Desulfoprunum benzoelyticum</name>
    <dbReference type="NCBI Taxonomy" id="1506996"/>
    <lineage>
        <taxon>Bacteria</taxon>
        <taxon>Pseudomonadati</taxon>
        <taxon>Thermodesulfobacteriota</taxon>
        <taxon>Desulfobulbia</taxon>
        <taxon>Desulfobulbales</taxon>
        <taxon>Desulfobulbaceae</taxon>
        <taxon>Desulfoprunum</taxon>
    </lineage>
</organism>
<dbReference type="Gene3D" id="2.30.30.40">
    <property type="entry name" value="SH3 Domains"/>
    <property type="match status" value="1"/>
</dbReference>
<evidence type="ECO:0000256" key="6">
    <source>
        <dbReference type="SAM" id="Coils"/>
    </source>
</evidence>
<reference evidence="10 11" key="1">
    <citation type="submission" date="2020-08" db="EMBL/GenBank/DDBJ databases">
        <title>Genomic Encyclopedia of Type Strains, Phase IV (KMG-IV): sequencing the most valuable type-strain genomes for metagenomic binning, comparative biology and taxonomic classification.</title>
        <authorList>
            <person name="Goeker M."/>
        </authorList>
    </citation>
    <scope>NUCLEOTIDE SEQUENCE [LARGE SCALE GENOMIC DNA]</scope>
    <source>
        <strain evidence="10 11">DSM 28570</strain>
    </source>
</reference>
<dbReference type="GO" id="GO:0016020">
    <property type="term" value="C:membrane"/>
    <property type="evidence" value="ECO:0007669"/>
    <property type="project" value="UniProtKB-SubCell"/>
</dbReference>
<keyword evidence="2 7" id="KW-0812">Transmembrane</keyword>
<protein>
    <submittedName>
        <fullName evidence="10">SH3 domain protein</fullName>
    </submittedName>
</protein>
<evidence type="ECO:0000259" key="9">
    <source>
        <dbReference type="PROSITE" id="PS51781"/>
    </source>
</evidence>
<feature type="chain" id="PRO_5032791851" evidence="8">
    <location>
        <begin position="34"/>
        <end position="274"/>
    </location>
</feature>
<keyword evidence="6" id="KW-0175">Coiled coil</keyword>
<dbReference type="NCBIfam" id="TIGR04211">
    <property type="entry name" value="SH3_and_anchor"/>
    <property type="match status" value="1"/>
</dbReference>
<keyword evidence="5 7" id="KW-0472">Membrane</keyword>
<dbReference type="Gene3D" id="1.20.5.1160">
    <property type="entry name" value="Vasodilator-stimulated phosphoprotein"/>
    <property type="match status" value="1"/>
</dbReference>
<dbReference type="Pfam" id="PF08239">
    <property type="entry name" value="SH3_3"/>
    <property type="match status" value="1"/>
</dbReference>
<dbReference type="RefSeq" id="WP_183347197.1">
    <property type="nucleotide sequence ID" value="NZ_JACHEO010000001.1"/>
</dbReference>
<evidence type="ECO:0000256" key="2">
    <source>
        <dbReference type="ARBA" id="ARBA00022692"/>
    </source>
</evidence>
<evidence type="ECO:0000256" key="5">
    <source>
        <dbReference type="ARBA" id="ARBA00023136"/>
    </source>
</evidence>
<keyword evidence="4 7" id="KW-1133">Transmembrane helix</keyword>
<comment type="caution">
    <text evidence="10">The sequence shown here is derived from an EMBL/GenBank/DDBJ whole genome shotgun (WGS) entry which is preliminary data.</text>
</comment>
<dbReference type="EMBL" id="JACHEO010000001">
    <property type="protein sequence ID" value="MBB5346392.1"/>
    <property type="molecule type" value="Genomic_DNA"/>
</dbReference>
<sequence>MVPFQYTGKYFRKCIALPVLFFLFLLPATNSPAETRYVSDQLTINVKDNLEQPYTVVAKVRSNEAVNVLEENDGYARIQTADRQIGWIARQYLTTTVPKTVVIERLQREIAALRTQIPQSGSTATPPAVDSELRKERDRLQLELETARTRITELQAQAAQPAEAPAPPDPEALSSEIMVLVEKRTQLETEITALRAQIESLNDGRIDIDALVQEKERLVADNRAKDQRITVLTAENDKLAEKTIIYWFMAGALVFLGGMFSGKLFSRKKAKYSY</sequence>
<comment type="subcellular location">
    <subcellularLocation>
        <location evidence="1">Membrane</location>
        <topology evidence="1">Single-pass membrane protein</topology>
    </subcellularLocation>
</comment>
<evidence type="ECO:0000313" key="11">
    <source>
        <dbReference type="Proteomes" id="UP000539642"/>
    </source>
</evidence>
<evidence type="ECO:0000256" key="7">
    <source>
        <dbReference type="SAM" id="Phobius"/>
    </source>
</evidence>
<feature type="domain" description="SH3b" evidence="9">
    <location>
        <begin position="33"/>
        <end position="97"/>
    </location>
</feature>
<evidence type="ECO:0000256" key="3">
    <source>
        <dbReference type="ARBA" id="ARBA00022729"/>
    </source>
</evidence>
<name>A0A840UKV7_9BACT</name>
<keyword evidence="3 8" id="KW-0732">Signal</keyword>
<gene>
    <name evidence="10" type="ORF">HNQ81_000099</name>
</gene>
<evidence type="ECO:0000256" key="1">
    <source>
        <dbReference type="ARBA" id="ARBA00004167"/>
    </source>
</evidence>
<dbReference type="Proteomes" id="UP000539642">
    <property type="component" value="Unassembled WGS sequence"/>
</dbReference>
<accession>A0A840UKV7</accession>